<comment type="caution">
    <text evidence="1">The sequence shown here is derived from an EMBL/GenBank/DDBJ whole genome shotgun (WGS) entry which is preliminary data.</text>
</comment>
<name>A0AAD3D0D0_9STRA</name>
<gene>
    <name evidence="1" type="ORF">CTEN210_10806</name>
</gene>
<dbReference type="Proteomes" id="UP001054902">
    <property type="component" value="Unassembled WGS sequence"/>
</dbReference>
<organism evidence="1 2">
    <name type="scientific">Chaetoceros tenuissimus</name>
    <dbReference type="NCBI Taxonomy" id="426638"/>
    <lineage>
        <taxon>Eukaryota</taxon>
        <taxon>Sar</taxon>
        <taxon>Stramenopiles</taxon>
        <taxon>Ochrophyta</taxon>
        <taxon>Bacillariophyta</taxon>
        <taxon>Coscinodiscophyceae</taxon>
        <taxon>Chaetocerotophycidae</taxon>
        <taxon>Chaetocerotales</taxon>
        <taxon>Chaetocerotaceae</taxon>
        <taxon>Chaetoceros</taxon>
    </lineage>
</organism>
<reference evidence="1 2" key="1">
    <citation type="journal article" date="2021" name="Sci. Rep.">
        <title>The genome of the diatom Chaetoceros tenuissimus carries an ancient integrated fragment of an extant virus.</title>
        <authorList>
            <person name="Hongo Y."/>
            <person name="Kimura K."/>
            <person name="Takaki Y."/>
            <person name="Yoshida Y."/>
            <person name="Baba S."/>
            <person name="Kobayashi G."/>
            <person name="Nagasaki K."/>
            <person name="Hano T."/>
            <person name="Tomaru Y."/>
        </authorList>
    </citation>
    <scope>NUCLEOTIDE SEQUENCE [LARGE SCALE GENOMIC DNA]</scope>
    <source>
        <strain evidence="1 2">NIES-3715</strain>
    </source>
</reference>
<keyword evidence="2" id="KW-1185">Reference proteome</keyword>
<dbReference type="EMBL" id="BLLK01000047">
    <property type="protein sequence ID" value="GFH54330.1"/>
    <property type="molecule type" value="Genomic_DNA"/>
</dbReference>
<sequence>MSEPKKTAKELTPEEQMELRSLSDFSYDRIDGLRTTGCGWSAIVMLEDGRVEEVQTKEFQDRLRCNSIIDPIVSDLRKVHGKPHKVGDVIKNFEVEDGVFEGGKLANKVLDAEGEFRLVPEGDRNIISKCGNLAHALLMRKFTEIGLNSKEQVHQIIQEILGNRFYEHVEVGANLNLERLCALITREAVFGYNTVVLQQENINKKKEE</sequence>
<evidence type="ECO:0000313" key="1">
    <source>
        <dbReference type="EMBL" id="GFH54330.1"/>
    </source>
</evidence>
<evidence type="ECO:0000313" key="2">
    <source>
        <dbReference type="Proteomes" id="UP001054902"/>
    </source>
</evidence>
<protein>
    <submittedName>
        <fullName evidence="1">Uncharacterized protein</fullName>
    </submittedName>
</protein>
<proteinExistence type="predicted"/>
<dbReference type="AlphaFoldDB" id="A0AAD3D0D0"/>
<accession>A0AAD3D0D0</accession>